<feature type="chain" id="PRO_5043140161" evidence="1">
    <location>
        <begin position="25"/>
        <end position="159"/>
    </location>
</feature>
<keyword evidence="1" id="KW-0732">Signal</keyword>
<name>A0A183IMZ3_9BILA</name>
<keyword evidence="3" id="KW-1185">Reference proteome</keyword>
<dbReference type="Proteomes" id="UP000270296">
    <property type="component" value="Unassembled WGS sequence"/>
</dbReference>
<accession>A0A183IMZ3</accession>
<evidence type="ECO:0000313" key="4">
    <source>
        <dbReference type="WBParaSite" id="SBAD_0000519401-mRNA-1"/>
    </source>
</evidence>
<gene>
    <name evidence="2" type="ORF">SBAD_LOCUS4987</name>
</gene>
<dbReference type="OrthoDB" id="10543881at2759"/>
<evidence type="ECO:0000256" key="1">
    <source>
        <dbReference type="SAM" id="SignalP"/>
    </source>
</evidence>
<organism evidence="4">
    <name type="scientific">Soboliphyme baturini</name>
    <dbReference type="NCBI Taxonomy" id="241478"/>
    <lineage>
        <taxon>Eukaryota</taxon>
        <taxon>Metazoa</taxon>
        <taxon>Ecdysozoa</taxon>
        <taxon>Nematoda</taxon>
        <taxon>Enoplea</taxon>
        <taxon>Dorylaimia</taxon>
        <taxon>Dioctophymatida</taxon>
        <taxon>Dioctophymatoidea</taxon>
        <taxon>Soboliphymatidae</taxon>
        <taxon>Soboliphyme</taxon>
    </lineage>
</organism>
<protein>
    <submittedName>
        <fullName evidence="4">PKD_channel domain-containing protein</fullName>
    </submittedName>
</protein>
<feature type="signal peptide" evidence="1">
    <location>
        <begin position="1"/>
        <end position="24"/>
    </location>
</feature>
<sequence>MTMPDFCGVVAAFVLCSLVWHTWSQQVNTSPVQDAGPFGKDATGYLYDFQSVDRLSMNDGSLDKRATTQEDSTFPDRRQEEGWWNLYPFGERYYDIDMVDRPWKDLQIDLDFFFPFYGSRFNYTFCRFMNPGLYLSESPANDIFGPLVITACLLVTTSK</sequence>
<dbReference type="AlphaFoldDB" id="A0A183IMZ3"/>
<dbReference type="WBParaSite" id="SBAD_0000519401-mRNA-1">
    <property type="protein sequence ID" value="SBAD_0000519401-mRNA-1"/>
    <property type="gene ID" value="SBAD_0000519401"/>
</dbReference>
<evidence type="ECO:0000313" key="3">
    <source>
        <dbReference type="Proteomes" id="UP000270296"/>
    </source>
</evidence>
<reference evidence="4" key="1">
    <citation type="submission" date="2016-06" db="UniProtKB">
        <authorList>
            <consortium name="WormBaseParasite"/>
        </authorList>
    </citation>
    <scope>IDENTIFICATION</scope>
</reference>
<reference evidence="2 3" key="2">
    <citation type="submission" date="2018-11" db="EMBL/GenBank/DDBJ databases">
        <authorList>
            <consortium name="Pathogen Informatics"/>
        </authorList>
    </citation>
    <scope>NUCLEOTIDE SEQUENCE [LARGE SCALE GENOMIC DNA]</scope>
</reference>
<proteinExistence type="predicted"/>
<evidence type="ECO:0000313" key="2">
    <source>
        <dbReference type="EMBL" id="VDP05940.1"/>
    </source>
</evidence>
<dbReference type="EMBL" id="UZAM01008676">
    <property type="protein sequence ID" value="VDP05940.1"/>
    <property type="molecule type" value="Genomic_DNA"/>
</dbReference>